<dbReference type="Gene3D" id="3.20.20.70">
    <property type="entry name" value="Aldolase class I"/>
    <property type="match status" value="1"/>
</dbReference>
<gene>
    <name evidence="1" type="ORF">Amac_067700</name>
</gene>
<dbReference type="EMBL" id="BLAE01000043">
    <property type="protein sequence ID" value="GES13173.1"/>
    <property type="molecule type" value="Genomic_DNA"/>
</dbReference>
<accession>A0A5M3X2Y5</accession>
<dbReference type="Proteomes" id="UP000331127">
    <property type="component" value="Unassembled WGS sequence"/>
</dbReference>
<dbReference type="GO" id="GO:0016491">
    <property type="term" value="F:oxidoreductase activity"/>
    <property type="evidence" value="ECO:0007669"/>
    <property type="project" value="InterPro"/>
</dbReference>
<dbReference type="NCBIfam" id="TIGR04269">
    <property type="entry name" value="SAM_SPASM_FxsB"/>
    <property type="match status" value="1"/>
</dbReference>
<dbReference type="InterPro" id="IPR023867">
    <property type="entry name" value="Sulphatase_maturase_rSAM"/>
</dbReference>
<name>A0A5M3X2Y5_9ACTN</name>
<evidence type="ECO:0000313" key="2">
    <source>
        <dbReference type="Proteomes" id="UP000331127"/>
    </source>
</evidence>
<dbReference type="InterPro" id="IPR058240">
    <property type="entry name" value="rSAM_sf"/>
</dbReference>
<dbReference type="AlphaFoldDB" id="A0A5M3X2Y5"/>
<dbReference type="InterPro" id="IPR026335">
    <property type="entry name" value="rSAM_SPASM_FxsB"/>
</dbReference>
<proteinExistence type="predicted"/>
<dbReference type="PANTHER" id="PTHR43273">
    <property type="entry name" value="ANAEROBIC SULFATASE-MATURATING ENZYME HOMOLOG ASLB-RELATED"/>
    <property type="match status" value="1"/>
</dbReference>
<protein>
    <submittedName>
        <fullName evidence="1">Radical SAM protein</fullName>
    </submittedName>
</protein>
<evidence type="ECO:0000313" key="1">
    <source>
        <dbReference type="EMBL" id="GES13173.1"/>
    </source>
</evidence>
<organism evidence="1 2">
    <name type="scientific">Acrocarpospora macrocephala</name>
    <dbReference type="NCBI Taxonomy" id="150177"/>
    <lineage>
        <taxon>Bacteria</taxon>
        <taxon>Bacillati</taxon>
        <taxon>Actinomycetota</taxon>
        <taxon>Actinomycetes</taxon>
        <taxon>Streptosporangiales</taxon>
        <taxon>Streptosporangiaceae</taxon>
        <taxon>Acrocarpospora</taxon>
    </lineage>
</organism>
<keyword evidence="2" id="KW-1185">Reference proteome</keyword>
<dbReference type="PANTHER" id="PTHR43273:SF8">
    <property type="entry name" value="RADICAL SAM DOMAIN PROTEIN"/>
    <property type="match status" value="1"/>
</dbReference>
<dbReference type="InterPro" id="IPR013785">
    <property type="entry name" value="Aldolase_TIM"/>
</dbReference>
<dbReference type="SUPFAM" id="SSF102114">
    <property type="entry name" value="Radical SAM enzymes"/>
    <property type="match status" value="1"/>
</dbReference>
<comment type="caution">
    <text evidence="1">The sequence shown here is derived from an EMBL/GenBank/DDBJ whole genome shotgun (WGS) entry which is preliminary data.</text>
</comment>
<sequence>MYEMADQSWRSRPKRMASETIKAAAFRIAEHAHHHALTEIEIILHGGEPLLAGRETIEEAVTVIRAAVGRRVRVEVVLQTNATLLDVPYLELFDKLEVGVGVSLDGDEAMHDRNRRTAAGRGSYAAVARALGLLIQPRFRHLYRGLLATVDLRNDPVTAYEALLAFSPPAIDFLLPHGNWSAPPPGRVADAEVTPYADWLIPVFDRWYGAPRQVTRVRLFAEIIHLLIGGRSASEQIGLSPAAMVVIETDGEIEQSDILKSAFEGATRTGFHVDSDEFDALLTLPSNVARQIGRRALAPTCLACAVSTVCGGGLYAHRYQQGAGFANPSVFCPDLMRLIGYIRDVVQADVSARMKESP</sequence>
<reference evidence="1 2" key="1">
    <citation type="submission" date="2019-10" db="EMBL/GenBank/DDBJ databases">
        <title>Whole genome shotgun sequence of Acrocarpospora macrocephala NBRC 16266.</title>
        <authorList>
            <person name="Ichikawa N."/>
            <person name="Kimura A."/>
            <person name="Kitahashi Y."/>
            <person name="Komaki H."/>
            <person name="Oguchi A."/>
        </authorList>
    </citation>
    <scope>NUCLEOTIDE SEQUENCE [LARGE SCALE GENOMIC DNA]</scope>
    <source>
        <strain evidence="1 2">NBRC 16266</strain>
    </source>
</reference>